<feature type="transmembrane region" description="Helical" evidence="1">
    <location>
        <begin position="192"/>
        <end position="210"/>
    </location>
</feature>
<feature type="transmembrane region" description="Helical" evidence="1">
    <location>
        <begin position="455"/>
        <end position="476"/>
    </location>
</feature>
<evidence type="ECO:0000313" key="3">
    <source>
        <dbReference type="EMBL" id="CAB5036750.1"/>
    </source>
</evidence>
<dbReference type="EMBL" id="CAFBPU010000038">
    <property type="protein sequence ID" value="CAB5036750.1"/>
    <property type="molecule type" value="Genomic_DNA"/>
</dbReference>
<reference evidence="3" key="1">
    <citation type="submission" date="2020-05" db="EMBL/GenBank/DDBJ databases">
        <authorList>
            <person name="Chiriac C."/>
            <person name="Salcher M."/>
            <person name="Ghai R."/>
            <person name="Kavagutti S V."/>
        </authorList>
    </citation>
    <scope>NUCLEOTIDE SEQUENCE</scope>
</reference>
<keyword evidence="1" id="KW-0812">Transmembrane</keyword>
<feature type="transmembrane region" description="Helical" evidence="1">
    <location>
        <begin position="240"/>
        <end position="259"/>
    </location>
</feature>
<feature type="transmembrane region" description="Helical" evidence="1">
    <location>
        <begin position="157"/>
        <end position="180"/>
    </location>
</feature>
<accession>A0A6J7S8N4</accession>
<gene>
    <name evidence="2" type="ORF">UFOPK3752_01787</name>
    <name evidence="3" type="ORF">UFOPK4150_01694</name>
</gene>
<sequence>MRSTGRGQAGALLSLRWHMIRSRRTRIGLAVVGVFFLVLIALVVLAAAGVPLGAVAMSDGSTPLGGGELPIDRTGEVATLLPSAMLAFALLCVLAPVAAGGGYELIPEAELVAYPVKVSTLVRVALALTPLNIAWYLQVLLLSGATAYSLRGPGGPGLPLVVVLSYVLACTTVGQAIGWAIVGVRRTRTGRIATWSALAALILAGLVVIATDQASTLLDSAPTTRVLGAGLRAAAHDAGGWAPTAVVLLVITAAGYLIAVRVAAWSLRQPGDLGIDGPRGRPIRRRSLASDDLRALTRIDRASVWRSPPLRRGLLVLGVLPMGVAALAGLPWSSIALLPPLVGSGAALLFGVNALSLDGSGALWVSTMPQDPNLVLLSKARVVTEVVGGSVLLVLVGASVRASRPPHLLDLVCTLGACVSCVALVVATCMHLSVTRPHRAELRGPRDTPAPPGAMAVYSARLAGVTTSVGIAFSLATFGRSLVIPLVLTAGLLTWATVSWRRTRRIWADSTIRSSVVATVSTG</sequence>
<feature type="transmembrane region" description="Helical" evidence="1">
    <location>
        <begin position="27"/>
        <end position="57"/>
    </location>
</feature>
<protein>
    <submittedName>
        <fullName evidence="3">Unannotated protein</fullName>
    </submittedName>
</protein>
<dbReference type="AlphaFoldDB" id="A0A6J7S8N4"/>
<name>A0A6J7S8N4_9ZZZZ</name>
<organism evidence="3">
    <name type="scientific">freshwater metagenome</name>
    <dbReference type="NCBI Taxonomy" id="449393"/>
    <lineage>
        <taxon>unclassified sequences</taxon>
        <taxon>metagenomes</taxon>
        <taxon>ecological metagenomes</taxon>
    </lineage>
</organism>
<proteinExistence type="predicted"/>
<evidence type="ECO:0000313" key="2">
    <source>
        <dbReference type="EMBL" id="CAB4953087.1"/>
    </source>
</evidence>
<feature type="transmembrane region" description="Helical" evidence="1">
    <location>
        <begin position="120"/>
        <end position="137"/>
    </location>
</feature>
<feature type="transmembrane region" description="Helical" evidence="1">
    <location>
        <begin position="408"/>
        <end position="434"/>
    </location>
</feature>
<keyword evidence="1" id="KW-1133">Transmembrane helix</keyword>
<feature type="transmembrane region" description="Helical" evidence="1">
    <location>
        <begin position="77"/>
        <end position="99"/>
    </location>
</feature>
<feature type="transmembrane region" description="Helical" evidence="1">
    <location>
        <begin position="482"/>
        <end position="500"/>
    </location>
</feature>
<evidence type="ECO:0000256" key="1">
    <source>
        <dbReference type="SAM" id="Phobius"/>
    </source>
</evidence>
<feature type="transmembrane region" description="Helical" evidence="1">
    <location>
        <begin position="314"/>
        <end position="335"/>
    </location>
</feature>
<feature type="transmembrane region" description="Helical" evidence="1">
    <location>
        <begin position="341"/>
        <end position="365"/>
    </location>
</feature>
<keyword evidence="1" id="KW-0472">Membrane</keyword>
<dbReference type="EMBL" id="CAFBND010000091">
    <property type="protein sequence ID" value="CAB4953087.1"/>
    <property type="molecule type" value="Genomic_DNA"/>
</dbReference>
<feature type="transmembrane region" description="Helical" evidence="1">
    <location>
        <begin position="386"/>
        <end position="402"/>
    </location>
</feature>